<dbReference type="OrthoDB" id="74813at2759"/>
<dbReference type="Proteomes" id="UP000085678">
    <property type="component" value="Unplaced"/>
</dbReference>
<dbReference type="AlphaFoldDB" id="A0A1S3HU31"/>
<name>A0A1S3HU31_LINAN</name>
<evidence type="ECO:0000313" key="4">
    <source>
        <dbReference type="Proteomes" id="UP000085678"/>
    </source>
</evidence>
<protein>
    <submittedName>
        <fullName evidence="5">Coilin isoform X1</fullName>
    </submittedName>
</protein>
<reference evidence="5" key="1">
    <citation type="submission" date="2025-08" db="UniProtKB">
        <authorList>
            <consortium name="RefSeq"/>
        </authorList>
    </citation>
    <scope>IDENTIFICATION</scope>
    <source>
        <tissue evidence="5">Gonads</tissue>
    </source>
</reference>
<accession>A0A1S3HU31</accession>
<organism evidence="4 5">
    <name type="scientific">Lingula anatina</name>
    <name type="common">Brachiopod</name>
    <name type="synonym">Lingula unguis</name>
    <dbReference type="NCBI Taxonomy" id="7574"/>
    <lineage>
        <taxon>Eukaryota</taxon>
        <taxon>Metazoa</taxon>
        <taxon>Spiralia</taxon>
        <taxon>Lophotrochozoa</taxon>
        <taxon>Brachiopoda</taxon>
        <taxon>Linguliformea</taxon>
        <taxon>Lingulata</taxon>
        <taxon>Lingulida</taxon>
        <taxon>Linguloidea</taxon>
        <taxon>Lingulidae</taxon>
        <taxon>Lingula</taxon>
    </lineage>
</organism>
<dbReference type="GeneID" id="106157451"/>
<evidence type="ECO:0000259" key="2">
    <source>
        <dbReference type="Pfam" id="PF15862"/>
    </source>
</evidence>
<gene>
    <name evidence="5" type="primary">LOC106157451</name>
</gene>
<dbReference type="InParanoid" id="A0A1S3HU31"/>
<dbReference type="OMA" id="EADICES"/>
<evidence type="ECO:0000313" key="5">
    <source>
        <dbReference type="RefSeq" id="XP_013388564.1"/>
    </source>
</evidence>
<feature type="region of interest" description="Disordered" evidence="1">
    <location>
        <begin position="137"/>
        <end position="161"/>
    </location>
</feature>
<proteinExistence type="predicted"/>
<sequence>MAASTKNVRVKLSFKNVLLSENHLPGIYWYLVEPQTHPTVTHMIRDLKSKFNLEEADLVLKVEDCVIPTWESTKIFRENDTVDIKCSEKQEQIIIASCNQTWDENSLKKKKKKKRTSVERSICKTNVETEDTLNAESNAKRSAIHENSGSKRKSSDVDTGNIQSISEADICESKKKKADSEYTDNHCSNNHNEGKSSGEEADEAQAESTVGDNSNKKRRKRKRHRKKNNNIIADQAPNQVCPAGSVVVYDSKMHHISKNGLKDGEQNQHIVFDTDDEMTPTCESTDGPSMPQNNQILTTDSKPAQSPEILSMSKGDLVSESLDKQNKKHDHFSAIPGCDIQSVPLATGSSPSHLIVTPTRSTDAQVNGKQVGGFQVFDRRKQKAGFYEMTKEQQLRSTQTNSSVIMQNGATPKDVSILEENTAPLRDYTSLPSLLGPPRNGDTIAYKVLELSEDYTPVVSKYKEACVLDYSPSDTVVKLELLTKTEKKNYGRFDLVIEDESEVFTNIPTENVVLIRLAEMLEPKLIPTGP</sequence>
<evidence type="ECO:0000259" key="3">
    <source>
        <dbReference type="Pfam" id="PF23086"/>
    </source>
</evidence>
<dbReference type="InterPro" id="IPR024822">
    <property type="entry name" value="Coilin"/>
</dbReference>
<dbReference type="GO" id="GO:0030620">
    <property type="term" value="F:U2 snRNA binding"/>
    <property type="evidence" value="ECO:0007669"/>
    <property type="project" value="TreeGrafter"/>
</dbReference>
<feature type="compositionally biased region" description="Basic residues" evidence="1">
    <location>
        <begin position="216"/>
        <end position="228"/>
    </location>
</feature>
<dbReference type="Pfam" id="PF15862">
    <property type="entry name" value="Coilin_N"/>
    <property type="match status" value="1"/>
</dbReference>
<feature type="domain" description="Coilin N-terminal" evidence="2">
    <location>
        <begin position="8"/>
        <end position="140"/>
    </location>
</feature>
<dbReference type="STRING" id="7574.A0A1S3HU31"/>
<dbReference type="RefSeq" id="XP_013388564.1">
    <property type="nucleotide sequence ID" value="XM_013533110.2"/>
</dbReference>
<evidence type="ECO:0000256" key="1">
    <source>
        <dbReference type="SAM" id="MobiDB-lite"/>
    </source>
</evidence>
<feature type="region of interest" description="Disordered" evidence="1">
    <location>
        <begin position="181"/>
        <end position="235"/>
    </location>
</feature>
<dbReference type="GO" id="GO:0015030">
    <property type="term" value="C:Cajal body"/>
    <property type="evidence" value="ECO:0007669"/>
    <property type="project" value="TreeGrafter"/>
</dbReference>
<dbReference type="Pfam" id="PF23086">
    <property type="entry name" value="Tudor_Coilin"/>
    <property type="match status" value="1"/>
</dbReference>
<dbReference type="GO" id="GO:0030619">
    <property type="term" value="F:U1 snRNA binding"/>
    <property type="evidence" value="ECO:0007669"/>
    <property type="project" value="TreeGrafter"/>
</dbReference>
<dbReference type="PANTHER" id="PTHR15197:SF0">
    <property type="entry name" value="COILIN"/>
    <property type="match status" value="1"/>
</dbReference>
<dbReference type="InterPro" id="IPR056398">
    <property type="entry name" value="Tudor_Coilin"/>
</dbReference>
<dbReference type="InterPro" id="IPR031722">
    <property type="entry name" value="Coilin_N"/>
</dbReference>
<dbReference type="GO" id="GO:0000387">
    <property type="term" value="P:spliceosomal snRNP assembly"/>
    <property type="evidence" value="ECO:0007669"/>
    <property type="project" value="TreeGrafter"/>
</dbReference>
<feature type="domain" description="Coilin tudor" evidence="3">
    <location>
        <begin position="427"/>
        <end position="486"/>
    </location>
</feature>
<dbReference type="KEGG" id="lak:106157451"/>
<dbReference type="PANTHER" id="PTHR15197">
    <property type="entry name" value="COILIN P80"/>
    <property type="match status" value="1"/>
</dbReference>
<keyword evidence="4" id="KW-1185">Reference proteome</keyword>